<dbReference type="GO" id="GO:0009295">
    <property type="term" value="C:nucleoid"/>
    <property type="evidence" value="ECO:0007669"/>
    <property type="project" value="TreeGrafter"/>
</dbReference>
<dbReference type="RefSeq" id="WP_129237023.1">
    <property type="nucleotide sequence ID" value="NZ_CP035464.1"/>
</dbReference>
<dbReference type="Proteomes" id="UP000293589">
    <property type="component" value="Chromosome"/>
</dbReference>
<feature type="region of interest" description="Disordered" evidence="4">
    <location>
        <begin position="129"/>
        <end position="188"/>
    </location>
</feature>
<dbReference type="InterPro" id="IPR011344">
    <property type="entry name" value="ssDNA-bd"/>
</dbReference>
<evidence type="ECO:0000313" key="6">
    <source>
        <dbReference type="Proteomes" id="UP000293589"/>
    </source>
</evidence>
<reference evidence="5 6" key="1">
    <citation type="submission" date="2019-01" db="EMBL/GenBank/DDBJ databases">
        <title>Complete genome sequence of Bifidobacterium gallinarum CACC 514.</title>
        <authorList>
            <person name="Jung M."/>
        </authorList>
    </citation>
    <scope>NUCLEOTIDE SEQUENCE [LARGE SCALE GENOMIC DNA]</scope>
    <source>
        <strain evidence="5 6">CACC 514</strain>
    </source>
</reference>
<dbReference type="GO" id="GO:0003697">
    <property type="term" value="F:single-stranded DNA binding"/>
    <property type="evidence" value="ECO:0007669"/>
    <property type="project" value="UniProtKB-UniRule"/>
</dbReference>
<dbReference type="PANTHER" id="PTHR10302:SF27">
    <property type="entry name" value="SINGLE-STRANDED DNA-BINDING PROTEIN"/>
    <property type="match status" value="1"/>
</dbReference>
<dbReference type="NCBIfam" id="NF005851">
    <property type="entry name" value="PRK07772.1"/>
    <property type="match status" value="1"/>
</dbReference>
<name>A0A4P6DXI4_9BIFI</name>
<dbReference type="NCBIfam" id="TIGR00621">
    <property type="entry name" value="ssb"/>
    <property type="match status" value="1"/>
</dbReference>
<evidence type="ECO:0000313" key="5">
    <source>
        <dbReference type="EMBL" id="QAY32528.1"/>
    </source>
</evidence>
<evidence type="ECO:0000256" key="1">
    <source>
        <dbReference type="ARBA" id="ARBA00023125"/>
    </source>
</evidence>
<dbReference type="PROSITE" id="PS50935">
    <property type="entry name" value="SSB"/>
    <property type="match status" value="1"/>
</dbReference>
<evidence type="ECO:0000256" key="2">
    <source>
        <dbReference type="HAMAP-Rule" id="MF_00984"/>
    </source>
</evidence>
<dbReference type="SUPFAM" id="SSF50249">
    <property type="entry name" value="Nucleic acid-binding proteins"/>
    <property type="match status" value="1"/>
</dbReference>
<dbReference type="InterPro" id="IPR012340">
    <property type="entry name" value="NA-bd_OB-fold"/>
</dbReference>
<dbReference type="PANTHER" id="PTHR10302">
    <property type="entry name" value="SINGLE-STRANDED DNA-BINDING PROTEIN"/>
    <property type="match status" value="1"/>
</dbReference>
<protein>
    <recommendedName>
        <fullName evidence="2 3">Single-stranded DNA-binding protein</fullName>
        <shortName evidence="2">SSB</shortName>
    </recommendedName>
</protein>
<sequence>MAGETELTIVGNLTADPELRSVSTGASVCNFTIAATPRTFNRQSGQWEDGQALFMRCTAWRELAEHISRSLAKGMRVIAHGVLSQETFQANDGTNRTVVKLTVDEIGPSLRYATAAVAKQPSARGFQGFQGNQGGQNGYSGGATFGGSAWQEASQSSPVEPAIGGPHDPWAAGQGSSDFGGDGDEPEF</sequence>
<comment type="subunit">
    <text evidence="2">Homotetramer.</text>
</comment>
<comment type="caution">
    <text evidence="2">Lacks conserved residue(s) required for the propagation of feature annotation.</text>
</comment>
<dbReference type="GO" id="GO:0006260">
    <property type="term" value="P:DNA replication"/>
    <property type="evidence" value="ECO:0007669"/>
    <property type="project" value="InterPro"/>
</dbReference>
<evidence type="ECO:0000256" key="3">
    <source>
        <dbReference type="RuleBase" id="RU000524"/>
    </source>
</evidence>
<dbReference type="Pfam" id="PF00436">
    <property type="entry name" value="SSB"/>
    <property type="match status" value="1"/>
</dbReference>
<dbReference type="KEGG" id="bgx:ESN35_03130"/>
<dbReference type="CDD" id="cd04496">
    <property type="entry name" value="SSB_OBF"/>
    <property type="match status" value="1"/>
</dbReference>
<dbReference type="HAMAP" id="MF_00984">
    <property type="entry name" value="SSB"/>
    <property type="match status" value="1"/>
</dbReference>
<organism evidence="5 6">
    <name type="scientific">Bifidobacterium pullorum subsp. gallinarum</name>
    <dbReference type="NCBI Taxonomy" id="78344"/>
    <lineage>
        <taxon>Bacteria</taxon>
        <taxon>Bacillati</taxon>
        <taxon>Actinomycetota</taxon>
        <taxon>Actinomycetes</taxon>
        <taxon>Bifidobacteriales</taxon>
        <taxon>Bifidobacteriaceae</taxon>
        <taxon>Bifidobacterium</taxon>
    </lineage>
</organism>
<proteinExistence type="inferred from homology"/>
<dbReference type="AlphaFoldDB" id="A0A4P6DXI4"/>
<dbReference type="InterPro" id="IPR000424">
    <property type="entry name" value="Primosome_PriB/ssb"/>
</dbReference>
<dbReference type="EMBL" id="CP035464">
    <property type="protein sequence ID" value="QAY32528.1"/>
    <property type="molecule type" value="Genomic_DNA"/>
</dbReference>
<feature type="compositionally biased region" description="Gly residues" evidence="4">
    <location>
        <begin position="131"/>
        <end position="145"/>
    </location>
</feature>
<keyword evidence="1 2" id="KW-0238">DNA-binding</keyword>
<dbReference type="Gene3D" id="2.40.50.140">
    <property type="entry name" value="Nucleic acid-binding proteins"/>
    <property type="match status" value="1"/>
</dbReference>
<accession>A0A4P6DXI4</accession>
<evidence type="ECO:0000256" key="4">
    <source>
        <dbReference type="SAM" id="MobiDB-lite"/>
    </source>
</evidence>
<gene>
    <name evidence="5" type="ORF">ESN35_03130</name>
</gene>